<dbReference type="AlphaFoldDB" id="A0A7D4I132"/>
<dbReference type="Pfam" id="PF09242">
    <property type="entry name" value="FCSD-flav_bind"/>
    <property type="match status" value="1"/>
</dbReference>
<dbReference type="Pfam" id="PF21706">
    <property type="entry name" value="FCSD_central"/>
    <property type="match status" value="1"/>
</dbReference>
<evidence type="ECO:0000259" key="3">
    <source>
        <dbReference type="Pfam" id="PF21706"/>
    </source>
</evidence>
<dbReference type="SUPFAM" id="SSF55424">
    <property type="entry name" value="FAD/NAD-linked reductases, dimerisation (C-terminal) domain"/>
    <property type="match status" value="1"/>
</dbReference>
<dbReference type="KEGG" id="apes:FOC84_18815"/>
<dbReference type="InterPro" id="IPR015323">
    <property type="entry name" value="FlavoCytC_S_DH_flav-bd"/>
</dbReference>
<dbReference type="InterPro" id="IPR016156">
    <property type="entry name" value="FAD/NAD-linked_Rdtase_dimer_sf"/>
</dbReference>
<dbReference type="InterPro" id="IPR049386">
    <property type="entry name" value="FCSD_central"/>
</dbReference>
<dbReference type="GO" id="GO:0016491">
    <property type="term" value="F:oxidoreductase activity"/>
    <property type="evidence" value="ECO:0007669"/>
    <property type="project" value="InterPro"/>
</dbReference>
<dbReference type="EMBL" id="CP053985">
    <property type="protein sequence ID" value="QKH36878.1"/>
    <property type="molecule type" value="Genomic_DNA"/>
</dbReference>
<evidence type="ECO:0000313" key="5">
    <source>
        <dbReference type="Proteomes" id="UP000500970"/>
    </source>
</evidence>
<keyword evidence="5" id="KW-1185">Reference proteome</keyword>
<dbReference type="Proteomes" id="UP000500970">
    <property type="component" value="Chromosome"/>
</dbReference>
<gene>
    <name evidence="4" type="ORF">FOC84_18815</name>
</gene>
<evidence type="ECO:0000256" key="1">
    <source>
        <dbReference type="SAM" id="SignalP"/>
    </source>
</evidence>
<evidence type="ECO:0000313" key="4">
    <source>
        <dbReference type="EMBL" id="QKH36878.1"/>
    </source>
</evidence>
<proteinExistence type="predicted"/>
<dbReference type="InterPro" id="IPR037092">
    <property type="entry name" value="FlavoCytC_S_DH_flav-bd_sf"/>
</dbReference>
<dbReference type="InterPro" id="IPR052541">
    <property type="entry name" value="SQRD"/>
</dbReference>
<protein>
    <submittedName>
        <fullName evidence="4">FAD-dependent oxidoreductase</fullName>
    </submittedName>
</protein>
<dbReference type="InterPro" id="IPR036188">
    <property type="entry name" value="FAD/NAD-bd_sf"/>
</dbReference>
<feature type="signal peptide" evidence="1">
    <location>
        <begin position="1"/>
        <end position="24"/>
    </location>
</feature>
<feature type="domain" description="Sulfide dehydrogenase [flavocytochrome c] flavoprotein chain central" evidence="3">
    <location>
        <begin position="160"/>
        <end position="274"/>
    </location>
</feature>
<keyword evidence="1" id="KW-0732">Signal</keyword>
<dbReference type="PANTHER" id="PTHR43755">
    <property type="match status" value="1"/>
</dbReference>
<feature type="domain" description="Flavocytochrome c sulphide dehydrogenase flavin-binding" evidence="2">
    <location>
        <begin position="353"/>
        <end position="418"/>
    </location>
</feature>
<name>A0A7D4I132_9BURK</name>
<dbReference type="PANTHER" id="PTHR43755:SF1">
    <property type="entry name" value="FAD-DEPENDENT PYRIDINE NUCLEOTIDE-DISULPHIDE OXIDOREDUCTASE"/>
    <property type="match status" value="1"/>
</dbReference>
<reference evidence="4 5" key="1">
    <citation type="submission" date="2020-05" db="EMBL/GenBank/DDBJ databases">
        <title>FDA dAtabase for Regulatory Grade micrObial Sequences (FDA-ARGOS): Supporting development and validation of Infectious Disease Dx tests.</title>
        <authorList>
            <person name="Sproer C."/>
            <person name="Gronow S."/>
            <person name="Severitt S."/>
            <person name="Schroder I."/>
            <person name="Tallon L."/>
            <person name="Sadzewicz L."/>
            <person name="Zhao X."/>
            <person name="Vavikolanu K."/>
            <person name="Mehta A."/>
            <person name="Aluvathingal J."/>
            <person name="Nadendla S."/>
            <person name="Myers T."/>
            <person name="Yan Y."/>
            <person name="Sichtig H."/>
        </authorList>
    </citation>
    <scope>NUCLEOTIDE SEQUENCE [LARGE SCALE GENOMIC DNA]</scope>
    <source>
        <strain evidence="4 5">FDAARGOS_790</strain>
    </source>
</reference>
<evidence type="ECO:0000259" key="2">
    <source>
        <dbReference type="Pfam" id="PF09242"/>
    </source>
</evidence>
<dbReference type="Gene3D" id="3.90.760.10">
    <property type="entry name" value="Flavocytochrome c sulphide dehydrogenase, flavin-binding domain"/>
    <property type="match status" value="1"/>
</dbReference>
<dbReference type="SUPFAM" id="SSF51905">
    <property type="entry name" value="FAD/NAD(P)-binding domain"/>
    <property type="match status" value="2"/>
</dbReference>
<dbReference type="Gene3D" id="3.50.50.60">
    <property type="entry name" value="FAD/NAD(P)-binding domain"/>
    <property type="match status" value="2"/>
</dbReference>
<dbReference type="GO" id="GO:0050660">
    <property type="term" value="F:flavin adenine dinucleotide binding"/>
    <property type="evidence" value="ECO:0007669"/>
    <property type="project" value="InterPro"/>
</dbReference>
<feature type="chain" id="PRO_5028978898" evidence="1">
    <location>
        <begin position="25"/>
        <end position="419"/>
    </location>
</feature>
<sequence>MKRRSILLGAAMGAALAAAPIARAAKPHVVVVGGGYGGATAARYLRLLGAGAVDVTLVDENPAFVSCPLSNLVLGGSKSMADITVARDGLSRHGVRLLRDRALTIDAAARQVRLASGERLSYDRLILSPGVDMQWQRIEGMDAPGARELVLHAWKAGAQTEALRRQLEAMPDGGIYVLTIPLAPYRCPPAPYERACQVAWYFKRHKPRSKVLVFDANADITSKAALFRRAWADSYANYIEYTPQFEAVAVDAAGLSVQFELGETVRADVLNVVPPMRAAAIAADSGLATANGAWCEVDFLTFESLAVPGIHVLGDAIQVAPAMPKSGHMANQHGKTCAAAVLALLTGGSVNPLPLYANTCYSYTSDREVMHVASVHRYDAAAKTMLPVAGAGGLSAEPNARETPDAQAWAQAIWGDMLG</sequence>
<dbReference type="RefSeq" id="WP_173145756.1">
    <property type="nucleotide sequence ID" value="NZ_CP053985.1"/>
</dbReference>
<organism evidence="4 5">
    <name type="scientific">Achromobacter pestifer</name>
    <dbReference type="NCBI Taxonomy" id="1353889"/>
    <lineage>
        <taxon>Bacteria</taxon>
        <taxon>Pseudomonadati</taxon>
        <taxon>Pseudomonadota</taxon>
        <taxon>Betaproteobacteria</taxon>
        <taxon>Burkholderiales</taxon>
        <taxon>Alcaligenaceae</taxon>
        <taxon>Achromobacter</taxon>
    </lineage>
</organism>
<accession>A0A7D4I132</accession>